<evidence type="ECO:0000256" key="1">
    <source>
        <dbReference type="ARBA" id="ARBA00004479"/>
    </source>
</evidence>
<gene>
    <name evidence="12" type="primary">ESAM</name>
</gene>
<dbReference type="InterPro" id="IPR007110">
    <property type="entry name" value="Ig-like_dom"/>
</dbReference>
<sequence>MGLSSAVLEVEVAHSSVTVSQGQSAILPVWYTSTSISAPFVTWHRERPGERFQILAFMYGTTKVEDPDLKQRLGFLFPMPFHNVSIVINNTKEMDSGQYMCTVNVPDDSTVNGRNIGLVNLTVLVPPSPPKCQIHGSAQVGSNATMSCKSAFGKPVPVYHWQRTEPSSQFFFAPAQDTKKGILTLTNLTIEMSGVYLCNASSIAGHSNCMLTLEVHPPFNTAVVAGAVVGTLLGLGLIIFFTLQMFVYQKKKKEAQEEIANEIKEDAVAPKTLTWVKNSSTDGVSKNGTLSSMNTTRDQKPYPVQAPSDTASITTAAGSMVGFKPPFANPRNGTLTPTPSLSSQSLPLYFPPVVNGVQCHHANVPIHRNTLHRTNRAQPQAPQQQEPPVPNSQGLTASTLNRMGAVPVMVPAQSQAGSLV</sequence>
<evidence type="ECO:0000313" key="11">
    <source>
        <dbReference type="Proteomes" id="UP000695026"/>
    </source>
</evidence>
<comment type="subcellular location">
    <subcellularLocation>
        <location evidence="1">Membrane</location>
        <topology evidence="1">Single-pass type I membrane protein</topology>
    </subcellularLocation>
</comment>
<dbReference type="RefSeq" id="XP_007431107.1">
    <property type="nucleotide sequence ID" value="XM_007431045.2"/>
</dbReference>
<name>A0A9F2QYV5_PYTBI</name>
<dbReference type="CTD" id="90952"/>
<evidence type="ECO:0000256" key="8">
    <source>
        <dbReference type="SAM" id="MobiDB-lite"/>
    </source>
</evidence>
<keyword evidence="4 9" id="KW-1133">Transmembrane helix</keyword>
<dbReference type="OMA" id="REMPFVM"/>
<dbReference type="Gene3D" id="2.60.40.10">
    <property type="entry name" value="Immunoglobulins"/>
    <property type="match status" value="2"/>
</dbReference>
<evidence type="ECO:0000259" key="10">
    <source>
        <dbReference type="PROSITE" id="PS50835"/>
    </source>
</evidence>
<dbReference type="Proteomes" id="UP000695026">
    <property type="component" value="Unplaced"/>
</dbReference>
<keyword evidence="11" id="KW-1185">Reference proteome</keyword>
<dbReference type="OrthoDB" id="10041737at2759"/>
<keyword evidence="7" id="KW-0393">Immunoglobulin domain</keyword>
<proteinExistence type="predicted"/>
<dbReference type="SUPFAM" id="SSF48726">
    <property type="entry name" value="Immunoglobulin"/>
    <property type="match status" value="2"/>
</dbReference>
<feature type="region of interest" description="Disordered" evidence="8">
    <location>
        <begin position="285"/>
        <end position="308"/>
    </location>
</feature>
<dbReference type="PANTHER" id="PTHR44549">
    <property type="entry name" value="ENDOTHELIAL CELL-SELECTIVE ADHESION MOLECULE"/>
    <property type="match status" value="1"/>
</dbReference>
<dbReference type="InterPro" id="IPR013106">
    <property type="entry name" value="Ig_V-set"/>
</dbReference>
<dbReference type="InterPro" id="IPR013783">
    <property type="entry name" value="Ig-like_fold"/>
</dbReference>
<feature type="domain" description="Ig-like" evidence="10">
    <location>
        <begin position="5"/>
        <end position="112"/>
    </location>
</feature>
<protein>
    <submittedName>
        <fullName evidence="12">Endothelial cell-selective adhesion molecule</fullName>
    </submittedName>
</protein>
<dbReference type="GO" id="GO:0005912">
    <property type="term" value="C:adherens junction"/>
    <property type="evidence" value="ECO:0007669"/>
    <property type="project" value="TreeGrafter"/>
</dbReference>
<feature type="transmembrane region" description="Helical" evidence="9">
    <location>
        <begin position="219"/>
        <end position="243"/>
    </location>
</feature>
<dbReference type="SMART" id="SM00409">
    <property type="entry name" value="IG"/>
    <property type="match status" value="2"/>
</dbReference>
<dbReference type="InterPro" id="IPR003599">
    <property type="entry name" value="Ig_sub"/>
</dbReference>
<dbReference type="InterPro" id="IPR042757">
    <property type="entry name" value="ESAM"/>
</dbReference>
<feature type="region of interest" description="Disordered" evidence="8">
    <location>
        <begin position="375"/>
        <end position="396"/>
    </location>
</feature>
<accession>A0A9F2QYV5</accession>
<dbReference type="GO" id="GO:0098632">
    <property type="term" value="F:cell-cell adhesion mediator activity"/>
    <property type="evidence" value="ECO:0007669"/>
    <property type="project" value="TreeGrafter"/>
</dbReference>
<evidence type="ECO:0000313" key="12">
    <source>
        <dbReference type="RefSeq" id="XP_007431107.1"/>
    </source>
</evidence>
<organism evidence="11 12">
    <name type="scientific">Python bivittatus</name>
    <name type="common">Burmese python</name>
    <name type="synonym">Python molurus bivittatus</name>
    <dbReference type="NCBI Taxonomy" id="176946"/>
    <lineage>
        <taxon>Eukaryota</taxon>
        <taxon>Metazoa</taxon>
        <taxon>Chordata</taxon>
        <taxon>Craniata</taxon>
        <taxon>Vertebrata</taxon>
        <taxon>Euteleostomi</taxon>
        <taxon>Lepidosauria</taxon>
        <taxon>Squamata</taxon>
        <taxon>Bifurcata</taxon>
        <taxon>Unidentata</taxon>
        <taxon>Episquamata</taxon>
        <taxon>Toxicofera</taxon>
        <taxon>Serpentes</taxon>
        <taxon>Henophidia</taxon>
        <taxon>Pythonidae</taxon>
        <taxon>Python</taxon>
    </lineage>
</organism>
<dbReference type="Pfam" id="PF07686">
    <property type="entry name" value="V-set"/>
    <property type="match status" value="1"/>
</dbReference>
<dbReference type="FunFam" id="2.60.40.10:FF:000095">
    <property type="entry name" value="immunoglobulin superfamily member 11 isoform X1"/>
    <property type="match status" value="1"/>
</dbReference>
<dbReference type="GO" id="GO:0005886">
    <property type="term" value="C:plasma membrane"/>
    <property type="evidence" value="ECO:0007669"/>
    <property type="project" value="TreeGrafter"/>
</dbReference>
<dbReference type="GO" id="GO:0007156">
    <property type="term" value="P:homophilic cell adhesion via plasma membrane adhesion molecules"/>
    <property type="evidence" value="ECO:0007669"/>
    <property type="project" value="TreeGrafter"/>
</dbReference>
<keyword evidence="6" id="KW-1015">Disulfide bond</keyword>
<feature type="domain" description="Ig-like" evidence="10">
    <location>
        <begin position="130"/>
        <end position="216"/>
    </location>
</feature>
<dbReference type="InterPro" id="IPR036179">
    <property type="entry name" value="Ig-like_dom_sf"/>
</dbReference>
<dbReference type="Pfam" id="PF13927">
    <property type="entry name" value="Ig_3"/>
    <property type="match status" value="1"/>
</dbReference>
<evidence type="ECO:0000256" key="2">
    <source>
        <dbReference type="ARBA" id="ARBA00022692"/>
    </source>
</evidence>
<evidence type="ECO:0000256" key="3">
    <source>
        <dbReference type="ARBA" id="ARBA00022729"/>
    </source>
</evidence>
<dbReference type="AlphaFoldDB" id="A0A9F2QYV5"/>
<evidence type="ECO:0000256" key="5">
    <source>
        <dbReference type="ARBA" id="ARBA00023136"/>
    </source>
</evidence>
<feature type="compositionally biased region" description="Polar residues" evidence="8">
    <location>
        <begin position="285"/>
        <end position="296"/>
    </location>
</feature>
<evidence type="ECO:0000256" key="9">
    <source>
        <dbReference type="SAM" id="Phobius"/>
    </source>
</evidence>
<evidence type="ECO:0000256" key="6">
    <source>
        <dbReference type="ARBA" id="ARBA00023157"/>
    </source>
</evidence>
<keyword evidence="2 9" id="KW-0812">Transmembrane</keyword>
<dbReference type="SMART" id="SM00408">
    <property type="entry name" value="IGc2"/>
    <property type="match status" value="1"/>
</dbReference>
<keyword evidence="3" id="KW-0732">Signal</keyword>
<dbReference type="KEGG" id="pbi:103065004"/>
<keyword evidence="5 9" id="KW-0472">Membrane</keyword>
<dbReference type="PROSITE" id="PS50835">
    <property type="entry name" value="IG_LIKE"/>
    <property type="match status" value="2"/>
</dbReference>
<evidence type="ECO:0000256" key="7">
    <source>
        <dbReference type="ARBA" id="ARBA00023319"/>
    </source>
</evidence>
<evidence type="ECO:0000256" key="4">
    <source>
        <dbReference type="ARBA" id="ARBA00022989"/>
    </source>
</evidence>
<dbReference type="GeneID" id="103065004"/>
<dbReference type="InterPro" id="IPR003598">
    <property type="entry name" value="Ig_sub2"/>
</dbReference>
<reference evidence="12" key="1">
    <citation type="submission" date="2025-08" db="UniProtKB">
        <authorList>
            <consortium name="RefSeq"/>
        </authorList>
    </citation>
    <scope>IDENTIFICATION</scope>
    <source>
        <tissue evidence="12">Liver</tissue>
    </source>
</reference>
<dbReference type="PANTHER" id="PTHR44549:SF1">
    <property type="entry name" value="ENDOTHELIAL CELL-SELECTIVE ADHESION MOLECULE"/>
    <property type="match status" value="1"/>
</dbReference>